<dbReference type="PROSITE" id="PS50005">
    <property type="entry name" value="TPR"/>
    <property type="match status" value="3"/>
</dbReference>
<dbReference type="KEGG" id="ncu:F0U83_13530"/>
<dbReference type="PANTHER" id="PTHR44858">
    <property type="entry name" value="TETRATRICOPEPTIDE REPEAT PROTEIN 6"/>
    <property type="match status" value="1"/>
</dbReference>
<name>A0A5P1RFP3_9GAMM</name>
<dbReference type="AlphaFoldDB" id="A0A5P1RFP3"/>
<feature type="repeat" description="TPR" evidence="3">
    <location>
        <begin position="136"/>
        <end position="169"/>
    </location>
</feature>
<dbReference type="SMART" id="SM00028">
    <property type="entry name" value="TPR"/>
    <property type="match status" value="3"/>
</dbReference>
<evidence type="ECO:0000256" key="2">
    <source>
        <dbReference type="ARBA" id="ARBA00022803"/>
    </source>
</evidence>
<reference evidence="4 5" key="1">
    <citation type="journal article" date="2019" name="Biochem. Eng. J.">
        <title>Metabolic engineering of the marine bacteria Neptunomonas concharum for the production of acetoin and meso-2,3-butanediol from acetate.</title>
        <authorList>
            <person name="Li W."/>
            <person name="Pu N."/>
            <person name="Liu C.-X."/>
            <person name="Yuan Q.-P."/>
            <person name="Li Z.-J."/>
        </authorList>
    </citation>
    <scope>NUCLEOTIDE SEQUENCE [LARGE SCALE GENOMIC DNA]</scope>
    <source>
        <strain evidence="4 5">JCM17730</strain>
    </source>
</reference>
<dbReference type="OrthoDB" id="129043at2"/>
<dbReference type="InterPro" id="IPR050498">
    <property type="entry name" value="Ycf3"/>
</dbReference>
<keyword evidence="5" id="KW-1185">Reference proteome</keyword>
<sequence>MFAAVGVLSGCSGMQTESVAINKNTVSSESALQAYTTLGLQYLQGRDTVSAKAAVQKALDINEDYAPAYNALALIFQVESELELAEQYYKKAIALDGSSAMFHNNYGAFLFSQERYKEACEQLATATQDPFYSNRAQTFENLGRCYLEIQQVEPAMHAFERSLKSGGARPVPLVALADLHLAKGDLPMADRYFTQFTEMINAKRVNHSAKSLWVGIKLAREKGKSSSAATYALLLKNLFPESDEYKQYKESAR</sequence>
<feature type="repeat" description="TPR" evidence="3">
    <location>
        <begin position="66"/>
        <end position="99"/>
    </location>
</feature>
<keyword evidence="1" id="KW-0677">Repeat</keyword>
<evidence type="ECO:0000313" key="5">
    <source>
        <dbReference type="Proteomes" id="UP000324760"/>
    </source>
</evidence>
<dbReference type="InterPro" id="IPR019734">
    <property type="entry name" value="TPR_rpt"/>
</dbReference>
<dbReference type="Proteomes" id="UP000324760">
    <property type="component" value="Chromosome"/>
</dbReference>
<gene>
    <name evidence="4" type="primary">pilW</name>
    <name evidence="4" type="ORF">F0U83_13530</name>
</gene>
<keyword evidence="2 3" id="KW-0802">TPR repeat</keyword>
<dbReference type="Pfam" id="PF13181">
    <property type="entry name" value="TPR_8"/>
    <property type="match status" value="1"/>
</dbReference>
<dbReference type="NCBIfam" id="TIGR02521">
    <property type="entry name" value="type_IV_pilW"/>
    <property type="match status" value="1"/>
</dbReference>
<accession>A0A5P1RFP3</accession>
<dbReference type="InterPro" id="IPR013360">
    <property type="entry name" value="Pilus_4_PilW"/>
</dbReference>
<protein>
    <submittedName>
        <fullName evidence="4">Type IV pilus biogenesis/stability protein PilW</fullName>
    </submittedName>
</protein>
<evidence type="ECO:0000256" key="3">
    <source>
        <dbReference type="PROSITE-ProRule" id="PRU00339"/>
    </source>
</evidence>
<feature type="repeat" description="TPR" evidence="3">
    <location>
        <begin position="32"/>
        <end position="65"/>
    </location>
</feature>
<evidence type="ECO:0000256" key="1">
    <source>
        <dbReference type="ARBA" id="ARBA00022737"/>
    </source>
</evidence>
<dbReference type="PANTHER" id="PTHR44858:SF1">
    <property type="entry name" value="UDP-N-ACETYLGLUCOSAMINE--PEPTIDE N-ACETYLGLUCOSAMINYLTRANSFERASE SPINDLY-RELATED"/>
    <property type="match status" value="1"/>
</dbReference>
<proteinExistence type="predicted"/>
<dbReference type="InterPro" id="IPR011990">
    <property type="entry name" value="TPR-like_helical_dom_sf"/>
</dbReference>
<dbReference type="SUPFAM" id="SSF48452">
    <property type="entry name" value="TPR-like"/>
    <property type="match status" value="1"/>
</dbReference>
<organism evidence="4 5">
    <name type="scientific">Neptunomonas concharum</name>
    <dbReference type="NCBI Taxonomy" id="1031538"/>
    <lineage>
        <taxon>Bacteria</taxon>
        <taxon>Pseudomonadati</taxon>
        <taxon>Pseudomonadota</taxon>
        <taxon>Gammaproteobacteria</taxon>
        <taxon>Oceanospirillales</taxon>
        <taxon>Oceanospirillaceae</taxon>
        <taxon>Neptunomonas</taxon>
    </lineage>
</organism>
<dbReference type="EMBL" id="CP043869">
    <property type="protein sequence ID" value="QEQ98447.1"/>
    <property type="molecule type" value="Genomic_DNA"/>
</dbReference>
<dbReference type="Gene3D" id="1.25.40.10">
    <property type="entry name" value="Tetratricopeptide repeat domain"/>
    <property type="match status" value="1"/>
</dbReference>
<evidence type="ECO:0000313" key="4">
    <source>
        <dbReference type="EMBL" id="QEQ98447.1"/>
    </source>
</evidence>